<reference evidence="5" key="1">
    <citation type="journal article" date="2019" name="Int. J. Syst. Evol. Microbiol.">
        <title>The Global Catalogue of Microorganisms (GCM) 10K type strain sequencing project: providing services to taxonomists for standard genome sequencing and annotation.</title>
        <authorList>
            <consortium name="The Broad Institute Genomics Platform"/>
            <consortium name="The Broad Institute Genome Sequencing Center for Infectious Disease"/>
            <person name="Wu L."/>
            <person name="Ma J."/>
        </authorList>
    </citation>
    <scope>NUCLEOTIDE SEQUENCE [LARGE SCALE GENOMIC DNA]</scope>
    <source>
        <strain evidence="5">JCM 10083</strain>
    </source>
</reference>
<dbReference type="SMART" id="SM00822">
    <property type="entry name" value="PKS_KR"/>
    <property type="match status" value="1"/>
</dbReference>
<dbReference type="InterPro" id="IPR002347">
    <property type="entry name" value="SDR_fam"/>
</dbReference>
<organism evidence="4 5">
    <name type="scientific">Streptosporangium amethystogenes subsp. fukuiense</name>
    <dbReference type="NCBI Taxonomy" id="698418"/>
    <lineage>
        <taxon>Bacteria</taxon>
        <taxon>Bacillati</taxon>
        <taxon>Actinomycetota</taxon>
        <taxon>Actinomycetes</taxon>
        <taxon>Streptosporangiales</taxon>
        <taxon>Streptosporangiaceae</taxon>
        <taxon>Streptosporangium</taxon>
    </lineage>
</organism>
<gene>
    <name evidence="4" type="ORF">ACFQVD_32570</name>
</gene>
<dbReference type="PANTHER" id="PTHR43669">
    <property type="entry name" value="5-KETO-D-GLUCONATE 5-REDUCTASE"/>
    <property type="match status" value="1"/>
</dbReference>
<dbReference type="InterPro" id="IPR057326">
    <property type="entry name" value="KR_dom"/>
</dbReference>
<evidence type="ECO:0000256" key="1">
    <source>
        <dbReference type="ARBA" id="ARBA00006484"/>
    </source>
</evidence>
<dbReference type="EMBL" id="JBHTEE010000001">
    <property type="protein sequence ID" value="MFC7604852.1"/>
    <property type="molecule type" value="Genomic_DNA"/>
</dbReference>
<dbReference type="PANTHER" id="PTHR43669:SF3">
    <property type="entry name" value="ALCOHOL DEHYDROGENASE, PUTATIVE (AFU_ORTHOLOGUE AFUA_3G03445)-RELATED"/>
    <property type="match status" value="1"/>
</dbReference>
<keyword evidence="5" id="KW-1185">Reference proteome</keyword>
<evidence type="ECO:0000259" key="3">
    <source>
        <dbReference type="SMART" id="SM00822"/>
    </source>
</evidence>
<dbReference type="RefSeq" id="WP_343971472.1">
    <property type="nucleotide sequence ID" value="NZ_BAAAGK010000089.1"/>
</dbReference>
<protein>
    <submittedName>
        <fullName evidence="4">SDR family NAD(P)-dependent oxidoreductase</fullName>
        <ecNumber evidence="4">1.-.-.-</ecNumber>
    </submittedName>
</protein>
<dbReference type="Pfam" id="PF00106">
    <property type="entry name" value="adh_short"/>
    <property type="match status" value="1"/>
</dbReference>
<evidence type="ECO:0000256" key="2">
    <source>
        <dbReference type="ARBA" id="ARBA00023002"/>
    </source>
</evidence>
<keyword evidence="2 4" id="KW-0560">Oxidoreductase</keyword>
<dbReference type="CDD" id="cd05233">
    <property type="entry name" value="SDR_c"/>
    <property type="match status" value="1"/>
</dbReference>
<dbReference type="GO" id="GO:0016491">
    <property type="term" value="F:oxidoreductase activity"/>
    <property type="evidence" value="ECO:0007669"/>
    <property type="project" value="UniProtKB-KW"/>
</dbReference>
<dbReference type="Gene3D" id="3.40.50.720">
    <property type="entry name" value="NAD(P)-binding Rossmann-like Domain"/>
    <property type="match status" value="1"/>
</dbReference>
<dbReference type="InterPro" id="IPR036291">
    <property type="entry name" value="NAD(P)-bd_dom_sf"/>
</dbReference>
<dbReference type="SUPFAM" id="SSF51735">
    <property type="entry name" value="NAD(P)-binding Rossmann-fold domains"/>
    <property type="match status" value="1"/>
</dbReference>
<proteinExistence type="inferred from homology"/>
<sequence length="250" mass="25878">MTGTMRTRPAALITGASRGIGLAIAERLAEAGHDMTICARDADHLATAAARLGAYGVDVRSEAADMAKEQDILRVAQAHTSAYGRCDVLVIAAGVGTAGPLDTVPLHRFDKQFAVNVRACYALVQALLPALRATAAQRSVSGVKIIALSSITGVYPEPGLAAYGASKGALIALCRSINAEVSAAGITATAICPGYVDTDMSAWVHDRIDPTEMISTADVAELAMSITRLSARAVVSELVVTRPGGQLHRA</sequence>
<comment type="caution">
    <text evidence="4">The sequence shown here is derived from an EMBL/GenBank/DDBJ whole genome shotgun (WGS) entry which is preliminary data.</text>
</comment>
<dbReference type="EC" id="1.-.-.-" evidence="4"/>
<dbReference type="Proteomes" id="UP001596514">
    <property type="component" value="Unassembled WGS sequence"/>
</dbReference>
<comment type="similarity">
    <text evidence="1">Belongs to the short-chain dehydrogenases/reductases (SDR) family.</text>
</comment>
<feature type="domain" description="Ketoreductase" evidence="3">
    <location>
        <begin position="9"/>
        <end position="194"/>
    </location>
</feature>
<evidence type="ECO:0000313" key="5">
    <source>
        <dbReference type="Proteomes" id="UP001596514"/>
    </source>
</evidence>
<dbReference type="PRINTS" id="PR00081">
    <property type="entry name" value="GDHRDH"/>
</dbReference>
<accession>A0ABW2T9A2</accession>
<evidence type="ECO:0000313" key="4">
    <source>
        <dbReference type="EMBL" id="MFC7604852.1"/>
    </source>
</evidence>
<name>A0ABW2T9A2_9ACTN</name>